<keyword evidence="8" id="KW-1185">Reference proteome</keyword>
<feature type="transmembrane region" description="Helical" evidence="6">
    <location>
        <begin position="343"/>
        <end position="366"/>
    </location>
</feature>
<dbReference type="Pfam" id="PF01943">
    <property type="entry name" value="Polysacc_synt"/>
    <property type="match status" value="1"/>
</dbReference>
<dbReference type="KEGG" id="amo:Anamo_1197"/>
<keyword evidence="5 6" id="KW-0472">Membrane</keyword>
<gene>
    <name evidence="7" type="ordered locus">Anamo_1197</name>
</gene>
<evidence type="ECO:0000256" key="4">
    <source>
        <dbReference type="ARBA" id="ARBA00022989"/>
    </source>
</evidence>
<feature type="transmembrane region" description="Helical" evidence="6">
    <location>
        <begin position="162"/>
        <end position="184"/>
    </location>
</feature>
<dbReference type="InterPro" id="IPR050833">
    <property type="entry name" value="Poly_Biosynth_Transport"/>
</dbReference>
<feature type="transmembrane region" description="Helical" evidence="6">
    <location>
        <begin position="92"/>
        <end position="119"/>
    </location>
</feature>
<feature type="transmembrane region" description="Helical" evidence="6">
    <location>
        <begin position="314"/>
        <end position="337"/>
    </location>
</feature>
<dbReference type="Proteomes" id="UP000006061">
    <property type="component" value="Chromosome"/>
</dbReference>
<protein>
    <submittedName>
        <fullName evidence="7">Membrane protein involved in the export of O-antigen and teichoic acid</fullName>
    </submittedName>
</protein>
<evidence type="ECO:0000256" key="5">
    <source>
        <dbReference type="ARBA" id="ARBA00023136"/>
    </source>
</evidence>
<feature type="transmembrane region" description="Helical" evidence="6">
    <location>
        <begin position="402"/>
        <end position="424"/>
    </location>
</feature>
<dbReference type="EMBL" id="CP003198">
    <property type="protein sequence ID" value="AFM21815.1"/>
    <property type="molecule type" value="Genomic_DNA"/>
</dbReference>
<evidence type="ECO:0000313" key="7">
    <source>
        <dbReference type="EMBL" id="AFM21815.1"/>
    </source>
</evidence>
<dbReference type="PANTHER" id="PTHR30250:SF11">
    <property type="entry name" value="O-ANTIGEN TRANSPORTER-RELATED"/>
    <property type="match status" value="1"/>
</dbReference>
<evidence type="ECO:0000256" key="3">
    <source>
        <dbReference type="ARBA" id="ARBA00022692"/>
    </source>
</evidence>
<dbReference type="PANTHER" id="PTHR30250">
    <property type="entry name" value="PST FAMILY PREDICTED COLANIC ACID TRANSPORTER"/>
    <property type="match status" value="1"/>
</dbReference>
<evidence type="ECO:0000313" key="8">
    <source>
        <dbReference type="Proteomes" id="UP000006061"/>
    </source>
</evidence>
<organism evidence="7 8">
    <name type="scientific">Acetomicrobium mobile (strain ATCC BAA-54 / DSM 13181 / JCM 12221 / NGA)</name>
    <name type="common">Anaerobaculum mobile</name>
    <dbReference type="NCBI Taxonomy" id="891968"/>
    <lineage>
        <taxon>Bacteria</taxon>
        <taxon>Thermotogati</taxon>
        <taxon>Synergistota</taxon>
        <taxon>Synergistia</taxon>
        <taxon>Synergistales</taxon>
        <taxon>Acetomicrobiaceae</taxon>
        <taxon>Acetomicrobium</taxon>
    </lineage>
</organism>
<evidence type="ECO:0000256" key="1">
    <source>
        <dbReference type="ARBA" id="ARBA00004651"/>
    </source>
</evidence>
<dbReference type="AlphaFoldDB" id="I4BX08"/>
<comment type="subcellular location">
    <subcellularLocation>
        <location evidence="1">Cell membrane</location>
        <topology evidence="1">Multi-pass membrane protein</topology>
    </subcellularLocation>
</comment>
<accession>I4BX08</accession>
<evidence type="ECO:0000256" key="6">
    <source>
        <dbReference type="SAM" id="Phobius"/>
    </source>
</evidence>
<feature type="transmembrane region" description="Helical" evidence="6">
    <location>
        <begin position="190"/>
        <end position="218"/>
    </location>
</feature>
<dbReference type="eggNOG" id="COG2244">
    <property type="taxonomic scope" value="Bacteria"/>
</dbReference>
<dbReference type="HOGENOM" id="CLU_635600_0_0_0"/>
<proteinExistence type="predicted"/>
<keyword evidence="2" id="KW-1003">Cell membrane</keyword>
<dbReference type="STRING" id="891968.Anamo_1197"/>
<reference evidence="8" key="1">
    <citation type="journal article" date="2013" name="Stand. Genomic Sci.">
        <title>Complete genome sequence of the moderate thermophile Anaerobaculum mobile type strain (NGA(T)).</title>
        <authorList>
            <person name="Mavromatis K."/>
            <person name="Stackebrandt E."/>
            <person name="Held B."/>
            <person name="Lapidus A."/>
            <person name="Nolan M."/>
            <person name="Lucas S."/>
            <person name="Hammon N."/>
            <person name="Deshpande S."/>
            <person name="Cheng J.F."/>
            <person name="Tapia R."/>
            <person name="Goodwin L.A."/>
            <person name="Pitluck S."/>
            <person name="Liolios K."/>
            <person name="Pagani I."/>
            <person name="Ivanova N."/>
            <person name="Mikhailova N."/>
            <person name="Huntemann M."/>
            <person name="Pati A."/>
            <person name="Chen A."/>
            <person name="Palaniappan K."/>
            <person name="Land M."/>
            <person name="Rohde M."/>
            <person name="Spring S."/>
            <person name="Goker M."/>
            <person name="Woyke T."/>
            <person name="Detter J.C."/>
            <person name="Bristow J."/>
            <person name="Eisen J.A."/>
            <person name="Markowitz V."/>
            <person name="Hugenholtz P."/>
            <person name="Klenk H.P."/>
            <person name="Kyrpides N.C."/>
        </authorList>
    </citation>
    <scope>NUCLEOTIDE SEQUENCE</scope>
    <source>
        <strain evidence="8">ATCC BAA-54 / DSM 13181 / NGA</strain>
    </source>
</reference>
<feature type="transmembrane region" description="Helical" evidence="6">
    <location>
        <begin position="56"/>
        <end position="80"/>
    </location>
</feature>
<evidence type="ECO:0000256" key="2">
    <source>
        <dbReference type="ARBA" id="ARBA00022475"/>
    </source>
</evidence>
<dbReference type="GO" id="GO:0005886">
    <property type="term" value="C:plasma membrane"/>
    <property type="evidence" value="ECO:0007669"/>
    <property type="project" value="UniProtKB-SubCell"/>
</dbReference>
<sequence length="431" mass="47573">MKFVDAWLESLSLSRTQVVPIASVTVATVTNNLVGFIVNVVAATKLGAEGFGIFSLAYSVATLTGTIGDFGLNLTMIRLFNKYQAKMGRQELVLASTLSFKSLLFFILAIACLPLGNLLARGFDVGTENSLLFAIAFITGGILFFWTYLQSFLQSHLSFRQLTGYILAYAGLRVACLIVANYFFPESSLIWLVATYTIPVTILILFGVLPIACKLIPITFRQPREIFSILAEALHYSKWVALSTIAYASLLNVLRFILAVRATKADVGIFSAGITFTMAFSMLNQAMRAVLFPQVTALEDPRQMRGYLKRLRQLVPYYFALALLGIGTLGVFQWFVLGAEYRAALPVFLITASVLSLTLFLGLATMLVHTMMKPQIDAWVNVGRLGIMIIMAFFLIPPFQVLGAAIAYAVPLLIGEMWMFRYVLENTKGSN</sequence>
<feature type="transmembrane region" description="Helical" evidence="6">
    <location>
        <begin position="378"/>
        <end position="396"/>
    </location>
</feature>
<keyword evidence="4 6" id="KW-1133">Transmembrane helix</keyword>
<feature type="transmembrane region" description="Helical" evidence="6">
    <location>
        <begin position="131"/>
        <end position="150"/>
    </location>
</feature>
<name>I4BX08_ACEMN</name>
<feature type="transmembrane region" description="Helical" evidence="6">
    <location>
        <begin position="21"/>
        <end position="44"/>
    </location>
</feature>
<keyword evidence="3 6" id="KW-0812">Transmembrane</keyword>
<dbReference type="InterPro" id="IPR002797">
    <property type="entry name" value="Polysacc_synth"/>
</dbReference>